<sequence length="352" mass="38498">MTSDKSQWPVLKGKATSFDIAYLAGVSQSTVSRALRDSPAVNQETKDKIFAIAKQLNYKVDKNASNLRKQRSGTLALLLFEDPTVDESQINPFFLSMLGSITRACSQRGHDLLVSFQQLSNDWHADYEDSKKADGIILLGYGDYKDYEEKLDTLLAQQTHFVCWGAEVLNHPEVTIRSNNLEGGKLAGQHLLSLGRRRFAFIGNASAGSPEFFDRYQGMLKAIAEAGIDESQVAQLDAISTEQAGFDAIMQLHAQGKTFDALFCASDLIAIGAMRALQKLGKRIPDDVAVVGFDDIPVASFSSPALTTIAQNTSLAGEMLVVNLLRLINHEQVALTEIEPKIVVRQSCGAQN</sequence>
<dbReference type="RefSeq" id="WP_377330777.1">
    <property type="nucleotide sequence ID" value="NZ_JBHSGB010000001.1"/>
</dbReference>
<dbReference type="InterPro" id="IPR010982">
    <property type="entry name" value="Lambda_DNA-bd_dom_sf"/>
</dbReference>
<gene>
    <name evidence="5" type="ORF">ACFO3I_00330</name>
</gene>
<evidence type="ECO:0000313" key="6">
    <source>
        <dbReference type="Proteomes" id="UP001595962"/>
    </source>
</evidence>
<reference evidence="6" key="1">
    <citation type="journal article" date="2019" name="Int. J. Syst. Evol. Microbiol.">
        <title>The Global Catalogue of Microorganisms (GCM) 10K type strain sequencing project: providing services to taxonomists for standard genome sequencing and annotation.</title>
        <authorList>
            <consortium name="The Broad Institute Genomics Platform"/>
            <consortium name="The Broad Institute Genome Sequencing Center for Infectious Disease"/>
            <person name="Wu L."/>
            <person name="Ma J."/>
        </authorList>
    </citation>
    <scope>NUCLEOTIDE SEQUENCE [LARGE SCALE GENOMIC DNA]</scope>
    <source>
        <strain evidence="6">DT28</strain>
    </source>
</reference>
<dbReference type="InterPro" id="IPR046335">
    <property type="entry name" value="LacI/GalR-like_sensor"/>
</dbReference>
<dbReference type="PANTHER" id="PTHR30146:SF120">
    <property type="entry name" value="ALANINE RACEMASE"/>
    <property type="match status" value="1"/>
</dbReference>
<dbReference type="Gene3D" id="3.40.50.2300">
    <property type="match status" value="2"/>
</dbReference>
<dbReference type="PANTHER" id="PTHR30146">
    <property type="entry name" value="LACI-RELATED TRANSCRIPTIONAL REPRESSOR"/>
    <property type="match status" value="1"/>
</dbReference>
<dbReference type="PROSITE" id="PS50932">
    <property type="entry name" value="HTH_LACI_2"/>
    <property type="match status" value="1"/>
</dbReference>
<dbReference type="InterPro" id="IPR000843">
    <property type="entry name" value="HTH_LacI"/>
</dbReference>
<dbReference type="CDD" id="cd01392">
    <property type="entry name" value="HTH_LacI"/>
    <property type="match status" value="1"/>
</dbReference>
<feature type="domain" description="HTH lacI-type" evidence="4">
    <location>
        <begin position="15"/>
        <end position="69"/>
    </location>
</feature>
<dbReference type="InterPro" id="IPR028082">
    <property type="entry name" value="Peripla_BP_I"/>
</dbReference>
<comment type="caution">
    <text evidence="5">The sequence shown here is derived from an EMBL/GenBank/DDBJ whole genome shotgun (WGS) entry which is preliminary data.</text>
</comment>
<dbReference type="CDD" id="cd06295">
    <property type="entry name" value="PBP1_CelR"/>
    <property type="match status" value="1"/>
</dbReference>
<evidence type="ECO:0000259" key="4">
    <source>
        <dbReference type="PROSITE" id="PS50932"/>
    </source>
</evidence>
<accession>A0ABV9JFG2</accession>
<dbReference type="GO" id="GO:0003677">
    <property type="term" value="F:DNA binding"/>
    <property type="evidence" value="ECO:0007669"/>
    <property type="project" value="UniProtKB-KW"/>
</dbReference>
<name>A0ABV9JFG2_9GAMM</name>
<dbReference type="Proteomes" id="UP001595962">
    <property type="component" value="Unassembled WGS sequence"/>
</dbReference>
<dbReference type="SMART" id="SM00354">
    <property type="entry name" value="HTH_LACI"/>
    <property type="match status" value="1"/>
</dbReference>
<evidence type="ECO:0000256" key="2">
    <source>
        <dbReference type="ARBA" id="ARBA00023125"/>
    </source>
</evidence>
<evidence type="ECO:0000256" key="3">
    <source>
        <dbReference type="ARBA" id="ARBA00023163"/>
    </source>
</evidence>
<keyword evidence="6" id="KW-1185">Reference proteome</keyword>
<keyword evidence="3" id="KW-0804">Transcription</keyword>
<evidence type="ECO:0000256" key="1">
    <source>
        <dbReference type="ARBA" id="ARBA00023015"/>
    </source>
</evidence>
<dbReference type="EMBL" id="JBHSGB010000001">
    <property type="protein sequence ID" value="MFC4653458.1"/>
    <property type="molecule type" value="Genomic_DNA"/>
</dbReference>
<dbReference type="Pfam" id="PF00356">
    <property type="entry name" value="LacI"/>
    <property type="match status" value="1"/>
</dbReference>
<dbReference type="Gene3D" id="1.10.260.40">
    <property type="entry name" value="lambda repressor-like DNA-binding domains"/>
    <property type="match status" value="1"/>
</dbReference>
<evidence type="ECO:0000313" key="5">
    <source>
        <dbReference type="EMBL" id="MFC4653458.1"/>
    </source>
</evidence>
<proteinExistence type="predicted"/>
<dbReference type="SUPFAM" id="SSF53822">
    <property type="entry name" value="Periplasmic binding protein-like I"/>
    <property type="match status" value="1"/>
</dbReference>
<keyword evidence="1" id="KW-0805">Transcription regulation</keyword>
<keyword evidence="2 5" id="KW-0238">DNA-binding</keyword>
<organism evidence="5 6">
    <name type="scientific">Rheinheimera marina</name>
    <dbReference type="NCBI Taxonomy" id="1774958"/>
    <lineage>
        <taxon>Bacteria</taxon>
        <taxon>Pseudomonadati</taxon>
        <taxon>Pseudomonadota</taxon>
        <taxon>Gammaproteobacteria</taxon>
        <taxon>Chromatiales</taxon>
        <taxon>Chromatiaceae</taxon>
        <taxon>Rheinheimera</taxon>
    </lineage>
</organism>
<protein>
    <submittedName>
        <fullName evidence="5">LacI family DNA-binding transcriptional regulator</fullName>
    </submittedName>
</protein>
<dbReference type="Pfam" id="PF13377">
    <property type="entry name" value="Peripla_BP_3"/>
    <property type="match status" value="1"/>
</dbReference>
<dbReference type="SUPFAM" id="SSF47413">
    <property type="entry name" value="lambda repressor-like DNA-binding domains"/>
    <property type="match status" value="1"/>
</dbReference>